<dbReference type="NCBIfam" id="TIGR00103">
    <property type="entry name" value="DNA_YbaB_EbfC"/>
    <property type="match status" value="1"/>
</dbReference>
<feature type="coiled-coil region" evidence="3">
    <location>
        <begin position="4"/>
        <end position="31"/>
    </location>
</feature>
<dbReference type="Pfam" id="PF02575">
    <property type="entry name" value="YbaB_DNA_bd"/>
    <property type="match status" value="1"/>
</dbReference>
<keyword evidence="2" id="KW-0963">Cytoplasm</keyword>
<dbReference type="EMBL" id="JAASQI010000002">
    <property type="protein sequence ID" value="NIJ56995.1"/>
    <property type="molecule type" value="Genomic_DNA"/>
</dbReference>
<dbReference type="PANTHER" id="PTHR33449:SF1">
    <property type="entry name" value="NUCLEOID-ASSOCIATED PROTEIN YBAB"/>
    <property type="match status" value="1"/>
</dbReference>
<dbReference type="SUPFAM" id="SSF82607">
    <property type="entry name" value="YbaB-like"/>
    <property type="match status" value="1"/>
</dbReference>
<dbReference type="Proteomes" id="UP001429580">
    <property type="component" value="Unassembled WGS sequence"/>
</dbReference>
<dbReference type="Gene3D" id="3.30.1310.10">
    <property type="entry name" value="Nucleoid-associated protein YbaB-like domain"/>
    <property type="match status" value="1"/>
</dbReference>
<accession>A0ABX0UZJ5</accession>
<comment type="similarity">
    <text evidence="2">Belongs to the YbaB/EbfC family.</text>
</comment>
<evidence type="ECO:0000256" key="1">
    <source>
        <dbReference type="ARBA" id="ARBA00023125"/>
    </source>
</evidence>
<keyword evidence="3" id="KW-0175">Coiled coil</keyword>
<keyword evidence="5" id="KW-1185">Reference proteome</keyword>
<sequence length="106" mass="11256">MRDIMGLMKQAQGLQQKMADVQAEFDAIEVEGTSGGGSVKVVATAKGLVKTVTIDPSLLNPDDKEIVEDLVVAALNDARAKGERVVQDRIADLTKGLPIPPGLKLF</sequence>
<evidence type="ECO:0000256" key="3">
    <source>
        <dbReference type="SAM" id="Coils"/>
    </source>
</evidence>
<proteinExistence type="inferred from homology"/>
<gene>
    <name evidence="4" type="ORF">FHS82_000821</name>
</gene>
<comment type="subunit">
    <text evidence="2">Homodimer.</text>
</comment>
<dbReference type="PIRSF" id="PIRSF004555">
    <property type="entry name" value="UCP004555"/>
    <property type="match status" value="1"/>
</dbReference>
<dbReference type="RefSeq" id="WP_166949106.1">
    <property type="nucleotide sequence ID" value="NZ_JAASQI010000002.1"/>
</dbReference>
<evidence type="ECO:0000313" key="4">
    <source>
        <dbReference type="EMBL" id="NIJ56995.1"/>
    </source>
</evidence>
<dbReference type="InterPro" id="IPR004401">
    <property type="entry name" value="YbaB/EbfC"/>
</dbReference>
<dbReference type="PANTHER" id="PTHR33449">
    <property type="entry name" value="NUCLEOID-ASSOCIATED PROTEIN YBAB"/>
    <property type="match status" value="1"/>
</dbReference>
<keyword evidence="1 2" id="KW-0238">DNA-binding</keyword>
<dbReference type="HAMAP" id="MF_00274">
    <property type="entry name" value="DNA_YbaB_EbfC"/>
    <property type="match status" value="1"/>
</dbReference>
<evidence type="ECO:0000256" key="2">
    <source>
        <dbReference type="HAMAP-Rule" id="MF_00274"/>
    </source>
</evidence>
<comment type="caution">
    <text evidence="4">The sequence shown here is derived from an EMBL/GenBank/DDBJ whole genome shotgun (WGS) entry which is preliminary data.</text>
</comment>
<evidence type="ECO:0000313" key="5">
    <source>
        <dbReference type="Proteomes" id="UP001429580"/>
    </source>
</evidence>
<reference evidence="4 5" key="1">
    <citation type="submission" date="2020-03" db="EMBL/GenBank/DDBJ databases">
        <title>Genomic Encyclopedia of Type Strains, Phase IV (KMG-IV): sequencing the most valuable type-strain genomes for metagenomic binning, comparative biology and taxonomic classification.</title>
        <authorList>
            <person name="Goeker M."/>
        </authorList>
    </citation>
    <scope>NUCLEOTIDE SEQUENCE [LARGE SCALE GENOMIC DNA]</scope>
    <source>
        <strain evidence="4 5">DSM 103870</strain>
    </source>
</reference>
<name>A0ABX0UZJ5_9HYPH</name>
<comment type="subcellular location">
    <subcellularLocation>
        <location evidence="2">Cytoplasm</location>
        <location evidence="2">Nucleoid</location>
    </subcellularLocation>
</comment>
<organism evidence="4 5">
    <name type="scientific">Pseudochelatococcus lubricantis</name>
    <dbReference type="NCBI Taxonomy" id="1538102"/>
    <lineage>
        <taxon>Bacteria</taxon>
        <taxon>Pseudomonadati</taxon>
        <taxon>Pseudomonadota</taxon>
        <taxon>Alphaproteobacteria</taxon>
        <taxon>Hyphomicrobiales</taxon>
        <taxon>Chelatococcaceae</taxon>
        <taxon>Pseudochelatococcus</taxon>
    </lineage>
</organism>
<dbReference type="InterPro" id="IPR036894">
    <property type="entry name" value="YbaB-like_sf"/>
</dbReference>
<protein>
    <recommendedName>
        <fullName evidence="2">Nucleoid-associated protein FHS82_000821</fullName>
    </recommendedName>
</protein>
<comment type="function">
    <text evidence="2">Binds to DNA and alters its conformation. May be involved in regulation of gene expression, nucleoid organization and DNA protection.</text>
</comment>